<dbReference type="InterPro" id="IPR029044">
    <property type="entry name" value="Nucleotide-diphossugar_trans"/>
</dbReference>
<feature type="domain" description="Glycosyltransferase 2-like" evidence="4">
    <location>
        <begin position="3"/>
        <end position="172"/>
    </location>
</feature>
<dbReference type="PANTHER" id="PTHR22916:SF51">
    <property type="entry name" value="GLYCOSYLTRANSFERASE EPSH-RELATED"/>
    <property type="match status" value="1"/>
</dbReference>
<evidence type="ECO:0000256" key="1">
    <source>
        <dbReference type="ARBA" id="ARBA00006739"/>
    </source>
</evidence>
<name>A0AB94IKI1_9BACI</name>
<reference evidence="5 6" key="1">
    <citation type="journal article" date="2014" name="Environ. Microbiol.">
        <title>The nitrate-ammonifying and nosZ-carrying bacterium Bacillus vireti is a potent source and sink for nitric and nitrous oxide under high nitrate conditions.</title>
        <authorList>
            <person name="Mania D."/>
            <person name="Heylen K."/>
            <person name="van Spanning R.J."/>
            <person name="Frostegard A."/>
        </authorList>
    </citation>
    <scope>NUCLEOTIDE SEQUENCE [LARGE SCALE GENOMIC DNA]</scope>
    <source>
        <strain evidence="5 6">LMG 21834</strain>
    </source>
</reference>
<dbReference type="EMBL" id="ALAN01000092">
    <property type="protein sequence ID" value="ETI67550.1"/>
    <property type="molecule type" value="Genomic_DNA"/>
</dbReference>
<evidence type="ECO:0000256" key="3">
    <source>
        <dbReference type="ARBA" id="ARBA00022679"/>
    </source>
</evidence>
<dbReference type="AlphaFoldDB" id="A0AB94IKI1"/>
<keyword evidence="3" id="KW-0808">Transferase</keyword>
<sequence length="323" mass="38327">MISIIVPIYKVEKYLAICTDSILNQTFKDFELILVNDGSPDKCGEICDDYTKKDNRVKVIHKSNGGLSSARNAGINVAQGKYIAFVDSDDYIHPKMFEILFEAAEKYSSDITMCNFLPVYEHVPNHEVLRNFQIDVKHYTNLQALKQIYTNKGIYFTLATNKLYKRQLFHDLRFEEGRIHEDEFLAHRILYKSKVITYLPIDLYFYFQRSDSIMGEPFNLNMLDEVYAFKDRIKFFKDKKLHSLRHQAEFKYVVKFFSFYLKAKKECQNSKGELKIYKKNTFQNDIYSLLLNPLFNIKEKTLWILFMIHPSLYEWYISIISKI</sequence>
<evidence type="ECO:0000313" key="5">
    <source>
        <dbReference type="EMBL" id="ETI67550.1"/>
    </source>
</evidence>
<dbReference type="Proteomes" id="UP000018877">
    <property type="component" value="Unassembled WGS sequence"/>
</dbReference>
<dbReference type="PANTHER" id="PTHR22916">
    <property type="entry name" value="GLYCOSYLTRANSFERASE"/>
    <property type="match status" value="1"/>
</dbReference>
<dbReference type="InterPro" id="IPR001173">
    <property type="entry name" value="Glyco_trans_2-like"/>
</dbReference>
<gene>
    <name evidence="5" type="ORF">BAVI_17012</name>
</gene>
<dbReference type="SUPFAM" id="SSF53448">
    <property type="entry name" value="Nucleotide-diphospho-sugar transferases"/>
    <property type="match status" value="1"/>
</dbReference>
<evidence type="ECO:0000313" key="6">
    <source>
        <dbReference type="Proteomes" id="UP000018877"/>
    </source>
</evidence>
<comment type="caution">
    <text evidence="5">The sequence shown here is derived from an EMBL/GenBank/DDBJ whole genome shotgun (WGS) entry which is preliminary data.</text>
</comment>
<keyword evidence="6" id="KW-1185">Reference proteome</keyword>
<dbReference type="RefSeq" id="WP_024029581.1">
    <property type="nucleotide sequence ID" value="NZ_ALAN01000092.1"/>
</dbReference>
<protein>
    <submittedName>
        <fullName evidence="5">Minor teichoic acid biosynthesis protein GgaB</fullName>
    </submittedName>
</protein>
<proteinExistence type="inferred from homology"/>
<dbReference type="Gene3D" id="3.90.550.10">
    <property type="entry name" value="Spore Coat Polysaccharide Biosynthesis Protein SpsA, Chain A"/>
    <property type="match status" value="1"/>
</dbReference>
<evidence type="ECO:0000256" key="2">
    <source>
        <dbReference type="ARBA" id="ARBA00022676"/>
    </source>
</evidence>
<comment type="similarity">
    <text evidence="1">Belongs to the glycosyltransferase 2 family.</text>
</comment>
<evidence type="ECO:0000259" key="4">
    <source>
        <dbReference type="Pfam" id="PF00535"/>
    </source>
</evidence>
<dbReference type="CDD" id="cd00761">
    <property type="entry name" value="Glyco_tranf_GTA_type"/>
    <property type="match status" value="1"/>
</dbReference>
<organism evidence="5 6">
    <name type="scientific">Neobacillus vireti LMG 21834</name>
    <dbReference type="NCBI Taxonomy" id="1131730"/>
    <lineage>
        <taxon>Bacteria</taxon>
        <taxon>Bacillati</taxon>
        <taxon>Bacillota</taxon>
        <taxon>Bacilli</taxon>
        <taxon>Bacillales</taxon>
        <taxon>Bacillaceae</taxon>
        <taxon>Neobacillus</taxon>
    </lineage>
</organism>
<keyword evidence="2" id="KW-0328">Glycosyltransferase</keyword>
<dbReference type="Pfam" id="PF00535">
    <property type="entry name" value="Glycos_transf_2"/>
    <property type="match status" value="1"/>
</dbReference>
<accession>A0AB94IKI1</accession>
<dbReference type="GO" id="GO:0016757">
    <property type="term" value="F:glycosyltransferase activity"/>
    <property type="evidence" value="ECO:0007669"/>
    <property type="project" value="UniProtKB-KW"/>
</dbReference>